<dbReference type="Gene3D" id="3.40.50.300">
    <property type="entry name" value="P-loop containing nucleotide triphosphate hydrolases"/>
    <property type="match status" value="2"/>
</dbReference>
<dbReference type="EMBL" id="CP017758">
    <property type="protein sequence ID" value="AQV96354.1"/>
    <property type="molecule type" value="Genomic_DNA"/>
</dbReference>
<dbReference type="Pfam" id="PF13476">
    <property type="entry name" value="AAA_23"/>
    <property type="match status" value="1"/>
</dbReference>
<dbReference type="GO" id="GO:0016887">
    <property type="term" value="F:ATP hydrolysis activity"/>
    <property type="evidence" value="ECO:0007669"/>
    <property type="project" value="InterPro"/>
</dbReference>
<evidence type="ECO:0000259" key="2">
    <source>
        <dbReference type="Pfam" id="PF13476"/>
    </source>
</evidence>
<evidence type="ECO:0000313" key="3">
    <source>
        <dbReference type="EMBL" id="AQV96354.1"/>
    </source>
</evidence>
<dbReference type="GO" id="GO:0006302">
    <property type="term" value="P:double-strand break repair"/>
    <property type="evidence" value="ECO:0007669"/>
    <property type="project" value="InterPro"/>
</dbReference>
<evidence type="ECO:0000313" key="4">
    <source>
        <dbReference type="Proteomes" id="UP000189627"/>
    </source>
</evidence>
<dbReference type="RefSeq" id="WP_078198826.1">
    <property type="nucleotide sequence ID" value="NZ_CP017758.1"/>
</dbReference>
<dbReference type="SUPFAM" id="SSF52540">
    <property type="entry name" value="P-loop containing nucleoside triphosphate hydrolases"/>
    <property type="match status" value="1"/>
</dbReference>
<feature type="coiled-coil region" evidence="1">
    <location>
        <begin position="668"/>
        <end position="695"/>
    </location>
</feature>
<reference evidence="4" key="1">
    <citation type="submission" date="2017-02" db="EMBL/GenBank/DDBJ databases">
        <title>Complete genome sequence of Cupriavidus necator strain NH9, a 3-chlorobenzoate degrader.</title>
        <authorList>
            <person name="Moriuchi R."/>
            <person name="Dohra H."/>
            <person name="Ogawa N."/>
        </authorList>
    </citation>
    <scope>NUCLEOTIDE SEQUENCE [LARGE SCALE GENOMIC DNA]</scope>
    <source>
        <strain evidence="4">NH9</strain>
    </source>
</reference>
<dbReference type="PANTHER" id="PTHR32114">
    <property type="entry name" value="ABC TRANSPORTER ABCH.3"/>
    <property type="match status" value="1"/>
</dbReference>
<keyword evidence="1" id="KW-0175">Coiled coil</keyword>
<name>A0A1U9UUI0_CUPNE</name>
<accession>A0A1U9UUI0</accession>
<dbReference type="InterPro" id="IPR038729">
    <property type="entry name" value="Rad50/SbcC_AAA"/>
</dbReference>
<dbReference type="KEGG" id="cuh:BJN34_21005"/>
<organism evidence="3 4">
    <name type="scientific">Cupriavidus necator</name>
    <name type="common">Alcaligenes eutrophus</name>
    <name type="synonym">Ralstonia eutropha</name>
    <dbReference type="NCBI Taxonomy" id="106590"/>
    <lineage>
        <taxon>Bacteria</taxon>
        <taxon>Pseudomonadati</taxon>
        <taxon>Pseudomonadota</taxon>
        <taxon>Betaproteobacteria</taxon>
        <taxon>Burkholderiales</taxon>
        <taxon>Burkholderiaceae</taxon>
        <taxon>Cupriavidus</taxon>
    </lineage>
</organism>
<dbReference type="Proteomes" id="UP000189627">
    <property type="component" value="Chromosome 2"/>
</dbReference>
<proteinExistence type="predicted"/>
<evidence type="ECO:0000256" key="1">
    <source>
        <dbReference type="SAM" id="Coils"/>
    </source>
</evidence>
<gene>
    <name evidence="3" type="ORF">BJN34_21005</name>
</gene>
<dbReference type="AlphaFoldDB" id="A0A1U9UUI0"/>
<dbReference type="InterPro" id="IPR027417">
    <property type="entry name" value="P-loop_NTPase"/>
</dbReference>
<protein>
    <submittedName>
        <fullName evidence="3">SMC family ATPase</fullName>
    </submittedName>
</protein>
<feature type="coiled-coil region" evidence="1">
    <location>
        <begin position="222"/>
        <end position="249"/>
    </location>
</feature>
<feature type="domain" description="Rad50/SbcC-type AAA" evidence="2">
    <location>
        <begin position="6"/>
        <end position="236"/>
    </location>
</feature>
<feature type="coiled-coil region" evidence="1">
    <location>
        <begin position="552"/>
        <end position="601"/>
    </location>
</feature>
<dbReference type="OrthoDB" id="9795626at2"/>
<dbReference type="PANTHER" id="PTHR32114:SF2">
    <property type="entry name" value="ABC TRANSPORTER ABCH.3"/>
    <property type="match status" value="1"/>
</dbReference>
<sequence length="1020" mass="107813">MRPLHLTLQAFGPFAATEQVDFTRLGEQAFVLIHGPTGAGKTTLLDAICFALYGDTSGGERSAQAMRSANAAPALRTEVTLAFSLGTQRWRVVRSPVQERPRQRGEGWVTEPAKAQLDLHDGNDWVSKASQPGKVSDAVRDLLGFDSAQFRQVIVLPQGRFRELLTASSQARQAILERLFRTELYRRVEELLKAEAAGIRRDAERITIQREEALRQAGVESAQALAEGIEALQAELLALQGQEQGARATLAAAQTALGAGEQVAARLQERQQAQAAHAALLARQPAMDGERARWQAAQRAARVRPALQAWQAAQRDQAGSAAALTQASEQAEGATQRAAQAAAVLQAQAARTDARQEAQRRVSQLEAMLPRAQQLGALLGALQAAEAKQAAAATARERAAAQLAKRQADAVAAESALAQAQLAAAQAQATALQLAALQERARHFERYRQAAHALEAANAQAASSAAAEQQALRRRDRCRTELADVESVWRAGQAARLAASLAAGDACPVCGSTAHPVPAQHVAEPLSDRALEAARHAALEAESHAVRCAGQHQAAQAAIAQARERRDELAEVLADVGEEAARNLSAEIQSLEATLAEGRQAAASVAQREADIAACRTALATAESAHRDAAAAADAAAQALAHCRGEWQANSAQVPEDSRDPVALGEALRQAQATLAALEQALAAAQAAERQAAADAAGAQAGLVSAQQAQAQAASRLADAEDVLGQALAQQGFADVPAHAAACLGDDAMETLDTTVRAFDTQLASAAQWRERAEAAAQTLDAPDLDGLRAARDASAAAVEALVRQQAERGRSRDAQLQCQQRLHQLDAQGRDIEARFAVLGRLAEVANGNNPRRMTFQRFVLATLLDEVLEAASARLLAMSRGRYVLQRVREQADQRSAGGLDIEVFDHDTGAARPANTLSGGEGFLASLSLALGLADVVQSRAGGIQLDTLFVDEGFGTLDPESLDFAIRTLLDLQQAGRLVGIISHVTELRERIDVRLEVRPGVGGSRVLLTGVATPA</sequence>